<comment type="caution">
    <text evidence="1">The sequence shown here is derived from an EMBL/GenBank/DDBJ whole genome shotgun (WGS) entry which is preliminary data.</text>
</comment>
<keyword evidence="2" id="KW-1185">Reference proteome</keyword>
<organism evidence="1 2">
    <name type="scientific">Methylomonas koyamae</name>
    <dbReference type="NCBI Taxonomy" id="702114"/>
    <lineage>
        <taxon>Bacteria</taxon>
        <taxon>Pseudomonadati</taxon>
        <taxon>Pseudomonadota</taxon>
        <taxon>Gammaproteobacteria</taxon>
        <taxon>Methylococcales</taxon>
        <taxon>Methylococcaceae</taxon>
        <taxon>Methylomonas</taxon>
    </lineage>
</organism>
<dbReference type="STRING" id="702114.A1355_05280"/>
<proteinExistence type="predicted"/>
<protein>
    <submittedName>
        <fullName evidence="1">Uncharacterized protein</fullName>
    </submittedName>
</protein>
<accession>A0A177NMR1</accession>
<reference evidence="2" key="1">
    <citation type="submission" date="2016-03" db="EMBL/GenBank/DDBJ databases">
        <authorList>
            <person name="Heylen K."/>
            <person name="De Vos P."/>
            <person name="Vekeman B."/>
        </authorList>
    </citation>
    <scope>NUCLEOTIDE SEQUENCE [LARGE SCALE GENOMIC DNA]</scope>
    <source>
        <strain evidence="2">R-45383</strain>
    </source>
</reference>
<dbReference type="AlphaFoldDB" id="A0A177NMR1"/>
<name>A0A177NMR1_9GAMM</name>
<gene>
    <name evidence="1" type="ORF">A1355_05280</name>
</gene>
<evidence type="ECO:0000313" key="1">
    <source>
        <dbReference type="EMBL" id="OAI18854.1"/>
    </source>
</evidence>
<dbReference type="OrthoDB" id="5572147at2"/>
<dbReference type="EMBL" id="LUUK01000164">
    <property type="protein sequence ID" value="OAI18854.1"/>
    <property type="molecule type" value="Genomic_DNA"/>
</dbReference>
<dbReference type="RefSeq" id="WP_064028385.1">
    <property type="nucleotide sequence ID" value="NZ_LUUK01000164.1"/>
</dbReference>
<evidence type="ECO:0000313" key="2">
    <source>
        <dbReference type="Proteomes" id="UP000077628"/>
    </source>
</evidence>
<sequence length="95" mass="11270">MKSEDQAFINEMVMELEDSIRALAAEEIRLVAKLGDERVAELLEYWERRMPPEDEEAFRLALDHNDKKLTWVWLRLKRARLSRARAGQALMKNRT</sequence>
<dbReference type="Proteomes" id="UP000077628">
    <property type="component" value="Unassembled WGS sequence"/>
</dbReference>